<dbReference type="PANTHER" id="PTHR43591">
    <property type="entry name" value="METHYLTRANSFERASE"/>
    <property type="match status" value="1"/>
</dbReference>
<comment type="caution">
    <text evidence="3">The sequence shown here is derived from an EMBL/GenBank/DDBJ whole genome shotgun (WGS) entry which is preliminary data.</text>
</comment>
<dbReference type="Proteomes" id="UP001174936">
    <property type="component" value="Unassembled WGS sequence"/>
</dbReference>
<feature type="compositionally biased region" description="Basic residues" evidence="2">
    <location>
        <begin position="1"/>
        <end position="10"/>
    </location>
</feature>
<name>A0AA40CKK9_9PEZI</name>
<dbReference type="GO" id="GO:0032259">
    <property type="term" value="P:methylation"/>
    <property type="evidence" value="ECO:0007669"/>
    <property type="project" value="UniProtKB-KW"/>
</dbReference>
<evidence type="ECO:0000313" key="4">
    <source>
        <dbReference type="Proteomes" id="UP001174936"/>
    </source>
</evidence>
<dbReference type="CDD" id="cd02440">
    <property type="entry name" value="AdoMet_MTases"/>
    <property type="match status" value="1"/>
</dbReference>
<sequence length="308" mass="34863">MLGRQPRQHSLKSESTLGSTESLSGSIFDYRKVHGRTFQNFKDAEYWGPNDDKQNNALDLHHHMSLLMHDGKLNLAPIENPQAVLDVGTGTGIWAMDFADQYPSAEVTGTDLSPIQPQWTPPNCKFELDDASLEWTFADNSFDFIHIRYLLGSIEDWPKLYKQAFRCLKPGGWIEHTDSSVNIIDNDNSLPKDNPYPAWNQFFVDAGKKIGKTFNVTENDQQIDWAREAGFDNINLIKHKIPFGTWPAEKKWKEIGVFNQTASVEGLEGYGLLVGTHILGWELTELQVFFAKVRSAMLNTSYHAVNTG</sequence>
<comment type="similarity">
    <text evidence="1">Belongs to the methyltransferase superfamily. LaeA methyltransferase family.</text>
</comment>
<dbReference type="EMBL" id="JAULSV010000006">
    <property type="protein sequence ID" value="KAK0641842.1"/>
    <property type="molecule type" value="Genomic_DNA"/>
</dbReference>
<dbReference type="SUPFAM" id="SSF53335">
    <property type="entry name" value="S-adenosyl-L-methionine-dependent methyltransferases"/>
    <property type="match status" value="1"/>
</dbReference>
<dbReference type="Pfam" id="PF13489">
    <property type="entry name" value="Methyltransf_23"/>
    <property type="match status" value="1"/>
</dbReference>
<evidence type="ECO:0000256" key="1">
    <source>
        <dbReference type="ARBA" id="ARBA00038158"/>
    </source>
</evidence>
<keyword evidence="3" id="KW-0489">Methyltransferase</keyword>
<proteinExistence type="inferred from homology"/>
<dbReference type="InterPro" id="IPR029063">
    <property type="entry name" value="SAM-dependent_MTases_sf"/>
</dbReference>
<dbReference type="AlphaFoldDB" id="A0AA40CKK9"/>
<evidence type="ECO:0000313" key="3">
    <source>
        <dbReference type="EMBL" id="KAK0641842.1"/>
    </source>
</evidence>
<dbReference type="Gene3D" id="3.40.50.150">
    <property type="entry name" value="Vaccinia Virus protein VP39"/>
    <property type="match status" value="1"/>
</dbReference>
<dbReference type="GO" id="GO:0008168">
    <property type="term" value="F:methyltransferase activity"/>
    <property type="evidence" value="ECO:0007669"/>
    <property type="project" value="UniProtKB-KW"/>
</dbReference>
<gene>
    <name evidence="3" type="ORF">B0T16DRAFT_431501</name>
</gene>
<reference evidence="3" key="1">
    <citation type="submission" date="2023-06" db="EMBL/GenBank/DDBJ databases">
        <title>Genome-scale phylogeny and comparative genomics of the fungal order Sordariales.</title>
        <authorList>
            <consortium name="Lawrence Berkeley National Laboratory"/>
            <person name="Hensen N."/>
            <person name="Bonometti L."/>
            <person name="Westerberg I."/>
            <person name="Brannstrom I.O."/>
            <person name="Guillou S."/>
            <person name="Cros-Aarteil S."/>
            <person name="Calhoun S."/>
            <person name="Haridas S."/>
            <person name="Kuo A."/>
            <person name="Mondo S."/>
            <person name="Pangilinan J."/>
            <person name="Riley R."/>
            <person name="Labutti K."/>
            <person name="Andreopoulos B."/>
            <person name="Lipzen A."/>
            <person name="Chen C."/>
            <person name="Yanf M."/>
            <person name="Daum C."/>
            <person name="Ng V."/>
            <person name="Clum A."/>
            <person name="Steindorff A."/>
            <person name="Ohm R."/>
            <person name="Martin F."/>
            <person name="Silar P."/>
            <person name="Natvig D."/>
            <person name="Lalanne C."/>
            <person name="Gautier V."/>
            <person name="Ament-Velasquez S.L."/>
            <person name="Kruys A."/>
            <person name="Hutchinson M.I."/>
            <person name="Powell A.J."/>
            <person name="Barry K."/>
            <person name="Miller A.N."/>
            <person name="Grigoriev I.V."/>
            <person name="Debuchy R."/>
            <person name="Gladieux P."/>
            <person name="Thoren M.H."/>
            <person name="Johannesson H."/>
        </authorList>
    </citation>
    <scope>NUCLEOTIDE SEQUENCE</scope>
    <source>
        <strain evidence="3">SMH2532-1</strain>
    </source>
</reference>
<dbReference type="PANTHER" id="PTHR43591:SF10">
    <property type="entry name" value="ABC TRANSMEMBRANE TYPE-1 DOMAIN-CONTAINING PROTEIN-RELATED"/>
    <property type="match status" value="1"/>
</dbReference>
<evidence type="ECO:0000256" key="2">
    <source>
        <dbReference type="SAM" id="MobiDB-lite"/>
    </source>
</evidence>
<organism evidence="3 4">
    <name type="scientific">Cercophora newfieldiana</name>
    <dbReference type="NCBI Taxonomy" id="92897"/>
    <lineage>
        <taxon>Eukaryota</taxon>
        <taxon>Fungi</taxon>
        <taxon>Dikarya</taxon>
        <taxon>Ascomycota</taxon>
        <taxon>Pezizomycotina</taxon>
        <taxon>Sordariomycetes</taxon>
        <taxon>Sordariomycetidae</taxon>
        <taxon>Sordariales</taxon>
        <taxon>Lasiosphaeriaceae</taxon>
        <taxon>Cercophora</taxon>
    </lineage>
</organism>
<protein>
    <submittedName>
        <fullName evidence="3">S-adenosylmethionine-dependent methyltransferase</fullName>
    </submittedName>
</protein>
<feature type="region of interest" description="Disordered" evidence="2">
    <location>
        <begin position="1"/>
        <end position="22"/>
    </location>
</feature>
<feature type="compositionally biased region" description="Low complexity" evidence="2">
    <location>
        <begin position="13"/>
        <end position="22"/>
    </location>
</feature>
<keyword evidence="3" id="KW-0808">Transferase</keyword>
<accession>A0AA40CKK9</accession>
<keyword evidence="4" id="KW-1185">Reference proteome</keyword>